<dbReference type="InterPro" id="IPR036259">
    <property type="entry name" value="MFS_trans_sf"/>
</dbReference>
<evidence type="ECO:0000256" key="5">
    <source>
        <dbReference type="ARBA" id="ARBA00022989"/>
    </source>
</evidence>
<dbReference type="PRINTS" id="PR01036">
    <property type="entry name" value="TCRTETB"/>
</dbReference>
<sequence length="494" mass="50409">MNTAKLEPGRGSQIRERPHSSKWWVLAVLSLAQLIVVLDSTIVNIALPRAQEALGFSSADRQWVVSAYALSFGGLLLLGGRISDRWGQKRTLVIGLIGFASASFVGGAASSLAMLVAARAAQGAFGAVLAPAALSLLTIVFREPADRTRAFGVFGSVSGAGAAVGLLLGGALTEYWSWAWCLWVNVPLAAIAVVGAVILVPKTTGSSHVVLDIPGAVAVVAGTVLLVLGFTQAETSGWAAGSTIALLASGIVSLGVFILIQRRGTHPLLPLRVVMNRYRGGSLLGVSLSAIGMFSVFLFLTFYLQDTMGFTPLVTGLAFLPMILGITVMSIAVAPPLLRRFGPRVPIAAGSLLGGAGLLWLSSLSPESSYATTVLPALVVLGIGMGLIFGAGFNSATAGVHLEDAGVASALANAGQQIFGALGAASLSTIALQASTSAGNLGRAAAAVAGYDRAFLVAAMVFFVATIATAVLIPKNAPVDPNATSDSPAVPVHF</sequence>
<dbReference type="PROSITE" id="PS50850">
    <property type="entry name" value="MFS"/>
    <property type="match status" value="1"/>
</dbReference>
<dbReference type="Gene3D" id="1.20.1720.10">
    <property type="entry name" value="Multidrug resistance protein D"/>
    <property type="match status" value="1"/>
</dbReference>
<keyword evidence="6 7" id="KW-0472">Membrane</keyword>
<comment type="subcellular location">
    <subcellularLocation>
        <location evidence="1">Cell membrane</location>
        <topology evidence="1">Multi-pass membrane protein</topology>
    </subcellularLocation>
</comment>
<evidence type="ECO:0000256" key="6">
    <source>
        <dbReference type="ARBA" id="ARBA00023136"/>
    </source>
</evidence>
<dbReference type="InterPro" id="IPR011701">
    <property type="entry name" value="MFS"/>
</dbReference>
<comment type="caution">
    <text evidence="9">The sequence shown here is derived from an EMBL/GenBank/DDBJ whole genome shotgun (WGS) entry which is preliminary data.</text>
</comment>
<dbReference type="RefSeq" id="WP_343881482.1">
    <property type="nucleotide sequence ID" value="NZ_BAAAIJ010000059.1"/>
</dbReference>
<dbReference type="PANTHER" id="PTHR42718">
    <property type="entry name" value="MAJOR FACILITATOR SUPERFAMILY MULTIDRUG TRANSPORTER MFSC"/>
    <property type="match status" value="1"/>
</dbReference>
<evidence type="ECO:0000313" key="9">
    <source>
        <dbReference type="EMBL" id="MFD1848060.1"/>
    </source>
</evidence>
<name>A0ABW4QBE2_9MICC</name>
<evidence type="ECO:0000256" key="1">
    <source>
        <dbReference type="ARBA" id="ARBA00004651"/>
    </source>
</evidence>
<feature type="transmembrane region" description="Helical" evidence="7">
    <location>
        <begin position="237"/>
        <end position="260"/>
    </location>
</feature>
<feature type="domain" description="Major facilitator superfamily (MFS) profile" evidence="8">
    <location>
        <begin position="25"/>
        <end position="477"/>
    </location>
</feature>
<protein>
    <submittedName>
        <fullName evidence="9">MFS transporter</fullName>
    </submittedName>
</protein>
<feature type="transmembrane region" description="Helical" evidence="7">
    <location>
        <begin position="454"/>
        <end position="473"/>
    </location>
</feature>
<dbReference type="SUPFAM" id="SSF103473">
    <property type="entry name" value="MFS general substrate transporter"/>
    <property type="match status" value="1"/>
</dbReference>
<feature type="transmembrane region" description="Helical" evidence="7">
    <location>
        <begin position="209"/>
        <end position="231"/>
    </location>
</feature>
<evidence type="ECO:0000259" key="8">
    <source>
        <dbReference type="PROSITE" id="PS50850"/>
    </source>
</evidence>
<feature type="transmembrane region" description="Helical" evidence="7">
    <location>
        <begin position="153"/>
        <end position="171"/>
    </location>
</feature>
<feature type="transmembrane region" description="Helical" evidence="7">
    <location>
        <begin position="92"/>
        <end position="117"/>
    </location>
</feature>
<feature type="transmembrane region" description="Helical" evidence="7">
    <location>
        <begin position="63"/>
        <end position="80"/>
    </location>
</feature>
<dbReference type="Pfam" id="PF07690">
    <property type="entry name" value="MFS_1"/>
    <property type="match status" value="1"/>
</dbReference>
<dbReference type="EMBL" id="JBHUGA010000067">
    <property type="protein sequence ID" value="MFD1848060.1"/>
    <property type="molecule type" value="Genomic_DNA"/>
</dbReference>
<keyword evidence="2" id="KW-0813">Transport</keyword>
<evidence type="ECO:0000313" key="10">
    <source>
        <dbReference type="Proteomes" id="UP001597307"/>
    </source>
</evidence>
<evidence type="ECO:0000256" key="3">
    <source>
        <dbReference type="ARBA" id="ARBA00022475"/>
    </source>
</evidence>
<feature type="transmembrane region" description="Helical" evidence="7">
    <location>
        <begin position="123"/>
        <end position="141"/>
    </location>
</feature>
<accession>A0ABW4QBE2</accession>
<feature type="transmembrane region" description="Helical" evidence="7">
    <location>
        <begin position="23"/>
        <end position="43"/>
    </location>
</feature>
<organism evidence="9 10">
    <name type="scientific">Arthrobacter flavus</name>
    <dbReference type="NCBI Taxonomy" id="95172"/>
    <lineage>
        <taxon>Bacteria</taxon>
        <taxon>Bacillati</taxon>
        <taxon>Actinomycetota</taxon>
        <taxon>Actinomycetes</taxon>
        <taxon>Micrococcales</taxon>
        <taxon>Micrococcaceae</taxon>
        <taxon>Arthrobacter</taxon>
    </lineage>
</organism>
<keyword evidence="3" id="KW-1003">Cell membrane</keyword>
<reference evidence="10" key="1">
    <citation type="journal article" date="2019" name="Int. J. Syst. Evol. Microbiol.">
        <title>The Global Catalogue of Microorganisms (GCM) 10K type strain sequencing project: providing services to taxonomists for standard genome sequencing and annotation.</title>
        <authorList>
            <consortium name="The Broad Institute Genomics Platform"/>
            <consortium name="The Broad Institute Genome Sequencing Center for Infectious Disease"/>
            <person name="Wu L."/>
            <person name="Ma J."/>
        </authorList>
    </citation>
    <scope>NUCLEOTIDE SEQUENCE [LARGE SCALE GENOMIC DNA]</scope>
    <source>
        <strain evidence="10">JCM 11496</strain>
    </source>
</reference>
<keyword evidence="10" id="KW-1185">Reference proteome</keyword>
<evidence type="ECO:0000256" key="7">
    <source>
        <dbReference type="SAM" id="Phobius"/>
    </source>
</evidence>
<proteinExistence type="predicted"/>
<keyword evidence="4 7" id="KW-0812">Transmembrane</keyword>
<feature type="transmembrane region" description="Helical" evidence="7">
    <location>
        <begin position="310"/>
        <end position="333"/>
    </location>
</feature>
<feature type="transmembrane region" description="Helical" evidence="7">
    <location>
        <begin position="281"/>
        <end position="304"/>
    </location>
</feature>
<gene>
    <name evidence="9" type="ORF">ACFSFX_15845</name>
</gene>
<feature type="transmembrane region" description="Helical" evidence="7">
    <location>
        <begin position="345"/>
        <end position="362"/>
    </location>
</feature>
<dbReference type="Gene3D" id="1.20.1250.20">
    <property type="entry name" value="MFS general substrate transporter like domains"/>
    <property type="match status" value="1"/>
</dbReference>
<feature type="transmembrane region" description="Helical" evidence="7">
    <location>
        <begin position="374"/>
        <end position="393"/>
    </location>
</feature>
<feature type="transmembrane region" description="Helical" evidence="7">
    <location>
        <begin position="177"/>
        <end position="200"/>
    </location>
</feature>
<evidence type="ECO:0000256" key="4">
    <source>
        <dbReference type="ARBA" id="ARBA00022692"/>
    </source>
</evidence>
<evidence type="ECO:0000256" key="2">
    <source>
        <dbReference type="ARBA" id="ARBA00022448"/>
    </source>
</evidence>
<dbReference type="Proteomes" id="UP001597307">
    <property type="component" value="Unassembled WGS sequence"/>
</dbReference>
<dbReference type="PANTHER" id="PTHR42718:SF46">
    <property type="entry name" value="BLR6921 PROTEIN"/>
    <property type="match status" value="1"/>
</dbReference>
<keyword evidence="5 7" id="KW-1133">Transmembrane helix</keyword>
<dbReference type="InterPro" id="IPR020846">
    <property type="entry name" value="MFS_dom"/>
</dbReference>
<dbReference type="CDD" id="cd17321">
    <property type="entry name" value="MFS_MMR_MDR_like"/>
    <property type="match status" value="1"/>
</dbReference>